<dbReference type="InterPro" id="IPR036812">
    <property type="entry name" value="NAD(P)_OxRdtase_dom_sf"/>
</dbReference>
<accession>A0A061BH34</accession>
<dbReference type="AlphaFoldDB" id="A0A061BH34"/>
<dbReference type="InterPro" id="IPR023210">
    <property type="entry name" value="NADP_OxRdtase_dom"/>
</dbReference>
<evidence type="ECO:0000259" key="2">
    <source>
        <dbReference type="Pfam" id="PF00248"/>
    </source>
</evidence>
<evidence type="ECO:0000313" key="3">
    <source>
        <dbReference type="EMBL" id="CDR49311.1"/>
    </source>
</evidence>
<protein>
    <submittedName>
        <fullName evidence="3">RHTO0S25e01002g1_1</fullName>
    </submittedName>
</protein>
<name>A0A061BH34_RHOTO</name>
<dbReference type="SMR" id="A0A061BH34"/>
<feature type="region of interest" description="Disordered" evidence="1">
    <location>
        <begin position="361"/>
        <end position="381"/>
    </location>
</feature>
<proteinExistence type="predicted"/>
<reference evidence="3" key="1">
    <citation type="journal article" date="2014" name="Genome Announc.">
        <title>Draft genome sequence of Rhodosporidium toruloides CECT1137, an oleaginous yeast of biotechnological interest.</title>
        <authorList>
            <person name="Morin N."/>
            <person name="Calcas X."/>
            <person name="Devillers H."/>
            <person name="Durrens P."/>
            <person name="Sherman D.J."/>
            <person name="Nicaud J.-M."/>
            <person name="Neuveglise C."/>
        </authorList>
    </citation>
    <scope>NUCLEOTIDE SEQUENCE</scope>
    <source>
        <strain evidence="3">CECT1137</strain>
    </source>
</reference>
<dbReference type="OrthoDB" id="5286008at2759"/>
<dbReference type="PANTHER" id="PTHR42686:SF1">
    <property type="entry name" value="GH17980P-RELATED"/>
    <property type="match status" value="1"/>
</dbReference>
<dbReference type="GO" id="GO:0070485">
    <property type="term" value="P:dehydro-D-arabinono-1,4-lactone biosynthetic process"/>
    <property type="evidence" value="ECO:0007669"/>
    <property type="project" value="TreeGrafter"/>
</dbReference>
<dbReference type="Gene3D" id="3.20.20.100">
    <property type="entry name" value="NADP-dependent oxidoreductase domain"/>
    <property type="match status" value="1"/>
</dbReference>
<dbReference type="EMBL" id="LK052960">
    <property type="protein sequence ID" value="CDR49311.1"/>
    <property type="molecule type" value="Genomic_DNA"/>
</dbReference>
<dbReference type="Pfam" id="PF00248">
    <property type="entry name" value="Aldo_ket_red"/>
    <property type="match status" value="1"/>
</dbReference>
<sequence>MASTDLLTPRYPALDPKQGGITDGPLPLPPLVLGAGVYGYDYNSKETLLESSVPEQAMRLAFRYGIRTLDTSPYYTTSERVVGDVLEKLRDEFPRDSYQIITKIGRYGRTKEEGFDYSPSRIRESVKNSMKLMKTDYLDGVYAHDVEFVSEQLADAGEEGFKVGENGEIKEEDLEKWGLREEDAGKIRGPGDEKVLAALKELFALKKEGVIRAVGFSGYPMPTLLRLARLIAHHLEPLDIMQSYCHHTLQNTTLQTYYPLFVKAGVKQILVASPLSMGVLRSLPPPGWHPISPACRDATAEAIKVCQSKGRRLEDVALGYGFTSVKPAGSREGRDTPTVVGLSTPEEVHETMKVYHELYGAGQESREGRRPGEGLGKSGSEVAKLQKELEKDVVDIFKAKGGYNWTWAVGV</sequence>
<dbReference type="InterPro" id="IPR020471">
    <property type="entry name" value="AKR"/>
</dbReference>
<gene>
    <name evidence="3" type="ORF">RHTO0S_25e01002g</name>
</gene>
<feature type="domain" description="NADP-dependent oxidoreductase" evidence="2">
    <location>
        <begin position="31"/>
        <end position="356"/>
    </location>
</feature>
<dbReference type="GO" id="GO:0005829">
    <property type="term" value="C:cytosol"/>
    <property type="evidence" value="ECO:0007669"/>
    <property type="project" value="TreeGrafter"/>
</dbReference>
<evidence type="ECO:0000256" key="1">
    <source>
        <dbReference type="SAM" id="MobiDB-lite"/>
    </source>
</evidence>
<feature type="region of interest" description="Disordered" evidence="1">
    <location>
        <begin position="1"/>
        <end position="20"/>
    </location>
</feature>
<dbReference type="GO" id="GO:0045290">
    <property type="term" value="F:D-arabinose 1-dehydrogenase [NAD(P)+] activity"/>
    <property type="evidence" value="ECO:0007669"/>
    <property type="project" value="TreeGrafter"/>
</dbReference>
<organism evidence="3">
    <name type="scientific">Rhodotorula toruloides</name>
    <name type="common">Yeast</name>
    <name type="synonym">Rhodosporidium toruloides</name>
    <dbReference type="NCBI Taxonomy" id="5286"/>
    <lineage>
        <taxon>Eukaryota</taxon>
        <taxon>Fungi</taxon>
        <taxon>Dikarya</taxon>
        <taxon>Basidiomycota</taxon>
        <taxon>Pucciniomycotina</taxon>
        <taxon>Microbotryomycetes</taxon>
        <taxon>Sporidiobolales</taxon>
        <taxon>Sporidiobolaceae</taxon>
        <taxon>Rhodotorula</taxon>
    </lineage>
</organism>
<dbReference type="PANTHER" id="PTHR42686">
    <property type="entry name" value="GH17980P-RELATED"/>
    <property type="match status" value="1"/>
</dbReference>
<dbReference type="SUPFAM" id="SSF51430">
    <property type="entry name" value="NAD(P)-linked oxidoreductase"/>
    <property type="match status" value="1"/>
</dbReference>